<accession>A0A3Q8XRK1</accession>
<dbReference type="EMBL" id="CP032509">
    <property type="protein sequence ID" value="AZN72015.1"/>
    <property type="molecule type" value="Genomic_DNA"/>
</dbReference>
<dbReference type="Proteomes" id="UP000268192">
    <property type="component" value="Chromosome"/>
</dbReference>
<evidence type="ECO:0000313" key="2">
    <source>
        <dbReference type="Proteomes" id="UP000268192"/>
    </source>
</evidence>
<gene>
    <name evidence="1" type="ORF">D5400_12660</name>
</gene>
<keyword evidence="2" id="KW-1185">Reference proteome</keyword>
<organism evidence="1 2">
    <name type="scientific">Georhizobium profundi</name>
    <dbReference type="NCBI Taxonomy" id="2341112"/>
    <lineage>
        <taxon>Bacteria</taxon>
        <taxon>Pseudomonadati</taxon>
        <taxon>Pseudomonadota</taxon>
        <taxon>Alphaproteobacteria</taxon>
        <taxon>Hyphomicrobiales</taxon>
        <taxon>Rhizobiaceae</taxon>
        <taxon>Georhizobium</taxon>
    </lineage>
</organism>
<sequence length="85" mass="9401">MQHASYEIGTRRDEKTGEPLFLVDKKRLGTVAEVKALIQTFETSCRSLSAPYDPDRPATIGDIDAALDAFHVRNRKVLMGGGNRP</sequence>
<proteinExistence type="predicted"/>
<name>A0A3Q8XRK1_9HYPH</name>
<dbReference type="AlphaFoldDB" id="A0A3Q8XRK1"/>
<dbReference type="KEGG" id="abaw:D5400_12660"/>
<evidence type="ECO:0000313" key="1">
    <source>
        <dbReference type="EMBL" id="AZN72015.1"/>
    </source>
</evidence>
<dbReference type="RefSeq" id="WP_126010328.1">
    <property type="nucleotide sequence ID" value="NZ_CP032509.1"/>
</dbReference>
<reference evidence="1 2" key="1">
    <citation type="submission" date="2018-09" db="EMBL/GenBank/DDBJ databases">
        <title>Marinorhizobium profundi gen. nov., sp. nov., isolated from a deep-sea sediment sample from the New Britain Trench and proposal of Marinorhizobiaceae fam. nov. in the order Rhizobiales of the class Alphaproteobacteria.</title>
        <authorList>
            <person name="Cao J."/>
        </authorList>
    </citation>
    <scope>NUCLEOTIDE SEQUENCE [LARGE SCALE GENOMIC DNA]</scope>
    <source>
        <strain evidence="1 2">WS11</strain>
    </source>
</reference>
<protein>
    <submittedName>
        <fullName evidence="1">Uncharacterized protein</fullName>
    </submittedName>
</protein>